<protein>
    <submittedName>
        <fullName evidence="1">Uncharacterized protein</fullName>
    </submittedName>
</protein>
<reference evidence="1 2" key="1">
    <citation type="submission" date="2019-04" db="EMBL/GenBank/DDBJ databases">
        <title>Flavobacterium sp. nov. isolated from construction timber.</title>
        <authorList>
            <person name="Lin S.-Y."/>
            <person name="Chang C.-T."/>
            <person name="Young C.-C."/>
        </authorList>
    </citation>
    <scope>NUCLEOTIDE SEQUENCE [LARGE SCALE GENOMIC DNA]</scope>
    <source>
        <strain evidence="1 2">CC-CTC003</strain>
    </source>
</reference>
<comment type="caution">
    <text evidence="1">The sequence shown here is derived from an EMBL/GenBank/DDBJ whole genome shotgun (WGS) entry which is preliminary data.</text>
</comment>
<keyword evidence="2" id="KW-1185">Reference proteome</keyword>
<gene>
    <name evidence="1" type="ORF">E6C50_12435</name>
</gene>
<proteinExistence type="predicted"/>
<evidence type="ECO:0000313" key="2">
    <source>
        <dbReference type="Proteomes" id="UP000307507"/>
    </source>
</evidence>
<dbReference type="Proteomes" id="UP000307507">
    <property type="component" value="Unassembled WGS sequence"/>
</dbReference>
<accession>A0A4S3ZUT3</accession>
<dbReference type="RefSeq" id="WP_136403543.1">
    <property type="nucleotide sequence ID" value="NZ_SSNZ01000005.1"/>
</dbReference>
<dbReference type="EMBL" id="SSNZ01000005">
    <property type="protein sequence ID" value="THF49548.1"/>
    <property type="molecule type" value="Genomic_DNA"/>
</dbReference>
<organism evidence="1 2">
    <name type="scientific">Flavobacterium supellecticarium</name>
    <dbReference type="NCBI Taxonomy" id="2565924"/>
    <lineage>
        <taxon>Bacteria</taxon>
        <taxon>Pseudomonadati</taxon>
        <taxon>Bacteroidota</taxon>
        <taxon>Flavobacteriia</taxon>
        <taxon>Flavobacteriales</taxon>
        <taxon>Flavobacteriaceae</taxon>
        <taxon>Flavobacterium</taxon>
    </lineage>
</organism>
<dbReference type="AlphaFoldDB" id="A0A4S3ZUT3"/>
<evidence type="ECO:0000313" key="1">
    <source>
        <dbReference type="EMBL" id="THF49548.1"/>
    </source>
</evidence>
<name>A0A4S3ZUT3_9FLAO</name>
<sequence>MKNQRIDMLFFYKSSVAELNGEELKRINGGGGTDVLLTNNPLSCTFCVNSSKGHYTNEFNPMAGPL</sequence>